<dbReference type="Pfam" id="PF10719">
    <property type="entry name" value="ComFB"/>
    <property type="match status" value="1"/>
</dbReference>
<keyword evidence="2" id="KW-1185">Reference proteome</keyword>
<proteinExistence type="predicted"/>
<evidence type="ECO:0000313" key="2">
    <source>
        <dbReference type="Proteomes" id="UP000535838"/>
    </source>
</evidence>
<reference evidence="1 2" key="1">
    <citation type="submission" date="2020-08" db="EMBL/GenBank/DDBJ databases">
        <title>Cohnella phylogeny.</title>
        <authorList>
            <person name="Dunlap C."/>
        </authorList>
    </citation>
    <scope>NUCLEOTIDE SEQUENCE [LARGE SCALE GENOMIC DNA]</scope>
    <source>
        <strain evidence="1 2">DSM 25241</strain>
    </source>
</reference>
<dbReference type="AlphaFoldDB" id="A0A841SSI5"/>
<dbReference type="EMBL" id="JACJVQ010000008">
    <property type="protein sequence ID" value="MBB6634894.1"/>
    <property type="molecule type" value="Genomic_DNA"/>
</dbReference>
<comment type="caution">
    <text evidence="1">The sequence shown here is derived from an EMBL/GenBank/DDBJ whole genome shotgun (WGS) entry which is preliminary data.</text>
</comment>
<organism evidence="1 2">
    <name type="scientific">Cohnella thailandensis</name>
    <dbReference type="NCBI Taxonomy" id="557557"/>
    <lineage>
        <taxon>Bacteria</taxon>
        <taxon>Bacillati</taxon>
        <taxon>Bacillota</taxon>
        <taxon>Bacilli</taxon>
        <taxon>Bacillales</taxon>
        <taxon>Paenibacillaceae</taxon>
        <taxon>Cohnella</taxon>
    </lineage>
</organism>
<dbReference type="RefSeq" id="WP_185120121.1">
    <property type="nucleotide sequence ID" value="NZ_JACJVQ010000008.1"/>
</dbReference>
<accession>A0A841SSI5</accession>
<sequence length="94" mass="10701">MQLTGETQILNAMEPIVHSIFEEHVLPNRALKCDCDKCKLDIIVLTLNHVKPHYTSTQVGEAYIKALYMNTQMISDVIQELARSVLVVEQKPNH</sequence>
<dbReference type="InterPro" id="IPR019657">
    <property type="entry name" value="ComFB"/>
</dbReference>
<gene>
    <name evidence="1" type="ORF">H7B67_12305</name>
</gene>
<protein>
    <submittedName>
        <fullName evidence="1">Late competence development ComFB family protein</fullName>
    </submittedName>
</protein>
<name>A0A841SSI5_9BACL</name>
<dbReference type="Proteomes" id="UP000535838">
    <property type="component" value="Unassembled WGS sequence"/>
</dbReference>
<evidence type="ECO:0000313" key="1">
    <source>
        <dbReference type="EMBL" id="MBB6634894.1"/>
    </source>
</evidence>